<dbReference type="InterPro" id="IPR050103">
    <property type="entry name" value="Class-III_PLP-dep_AT"/>
</dbReference>
<evidence type="ECO:0000256" key="3">
    <source>
        <dbReference type="ARBA" id="ARBA00022898"/>
    </source>
</evidence>
<dbReference type="InterPro" id="IPR004636">
    <property type="entry name" value="AcOrn/SuccOrn_fam"/>
</dbReference>
<reference evidence="5 6" key="1">
    <citation type="submission" date="2019-10" db="EMBL/GenBank/DDBJ databases">
        <title>Cardiobacteriales fam. a chemoheterotrophic member of the order Cardiobacteriales, and proposal of Cardiobacteriales fam. nov.</title>
        <authorList>
            <person name="Wang C."/>
        </authorList>
    </citation>
    <scope>NUCLEOTIDE SEQUENCE [LARGE SCALE GENOMIC DNA]</scope>
    <source>
        <strain evidence="5 6">ML27</strain>
    </source>
</reference>
<accession>A0A6N7EW88</accession>
<keyword evidence="4" id="KW-0055">Arginine biosynthesis</keyword>
<comment type="cofactor">
    <cofactor evidence="4">
        <name>pyridoxal 5'-phosphate</name>
        <dbReference type="ChEBI" id="CHEBI:597326"/>
    </cofactor>
    <text evidence="4">Binds 1 pyridoxal phosphate per subunit.</text>
</comment>
<keyword evidence="6" id="KW-1185">Reference proteome</keyword>
<evidence type="ECO:0000256" key="2">
    <source>
        <dbReference type="ARBA" id="ARBA00022679"/>
    </source>
</evidence>
<dbReference type="Pfam" id="PF00202">
    <property type="entry name" value="Aminotran_3"/>
    <property type="match status" value="1"/>
</dbReference>
<dbReference type="FunFam" id="3.40.640.10:FF:000004">
    <property type="entry name" value="Acetylornithine aminotransferase"/>
    <property type="match status" value="1"/>
</dbReference>
<comment type="miscellaneous">
    <text evidence="4">May also have succinyldiaminopimelate aminotransferase activity, thus carrying out the corresponding step in lysine biosynthesis.</text>
</comment>
<keyword evidence="4" id="KW-0963">Cytoplasm</keyword>
<feature type="binding site" evidence="4">
    <location>
        <begin position="218"/>
        <end position="221"/>
    </location>
    <ligand>
        <name>pyridoxal 5'-phosphate</name>
        <dbReference type="ChEBI" id="CHEBI:597326"/>
    </ligand>
</feature>
<feature type="binding site" evidence="4">
    <location>
        <position position="275"/>
    </location>
    <ligand>
        <name>N(2)-acetyl-L-ornithine</name>
        <dbReference type="ChEBI" id="CHEBI:57805"/>
    </ligand>
</feature>
<dbReference type="Gene3D" id="3.90.1150.10">
    <property type="entry name" value="Aspartate Aminotransferase, domain 1"/>
    <property type="match status" value="1"/>
</dbReference>
<dbReference type="InParanoid" id="A0A6N7EW88"/>
<organism evidence="5 6">
    <name type="scientific">Ostreibacterium oceani</name>
    <dbReference type="NCBI Taxonomy" id="2654998"/>
    <lineage>
        <taxon>Bacteria</taxon>
        <taxon>Pseudomonadati</taxon>
        <taxon>Pseudomonadota</taxon>
        <taxon>Gammaproteobacteria</taxon>
        <taxon>Cardiobacteriales</taxon>
        <taxon>Ostreibacteriaceae</taxon>
        <taxon>Ostreibacterium</taxon>
    </lineage>
</organism>
<protein>
    <recommendedName>
        <fullName evidence="4">Acetylornithine aminotransferase</fullName>
        <shortName evidence="4">ACOAT</shortName>
        <ecNumber evidence="4">2.6.1.11</ecNumber>
    </recommendedName>
</protein>
<dbReference type="EMBL" id="WHNW01000011">
    <property type="protein sequence ID" value="MPV86772.1"/>
    <property type="molecule type" value="Genomic_DNA"/>
</dbReference>
<dbReference type="PANTHER" id="PTHR11986">
    <property type="entry name" value="AMINOTRANSFERASE CLASS III"/>
    <property type="match status" value="1"/>
</dbReference>
<comment type="similarity">
    <text evidence="4">Belongs to the class-III pyridoxal-phosphate-dependent aminotransferase family. ArgD subfamily.</text>
</comment>
<dbReference type="HAMAP" id="MF_01107">
    <property type="entry name" value="ArgD_aminotrans_3"/>
    <property type="match status" value="1"/>
</dbReference>
<dbReference type="PIRSF" id="PIRSF000521">
    <property type="entry name" value="Transaminase_4ab_Lys_Orn"/>
    <property type="match status" value="1"/>
</dbReference>
<sequence>MNPTTRDAFMPVYAPPDILFTRGEGCYLFTDTNDKYLDFTTGIAVNCLGHSHPHIVKALKDQSDKLWHLSNMFRIESAETLASRLAALTFADVMFFANSGAEANECGLKAMRRYHYDKGDKQRTRIIGMTHSFHGRTIATVCASGNKSYMAGFIPNDYGFDQVEFGDIDALKATITDETAGIILEPIQGEGGINVADKAYLQAVRDLCDAEGILLMFDEVQCGAGRTGYLYAYEALGVTPDVLTSAKGIGGGFPVGVCMATNAVGQHMVVGTHGSTFGGNPLATAVSNAVLDIISDPAFLTQVRDNGEYLRAALTQLANKYPHVYGQVTGLGLMVGLKVTPPNTELLTMLRNEHHILVVKAGGNSLRLLPPLIVSKAEIDQLINALDQVAQTYQPS</sequence>
<dbReference type="PANTHER" id="PTHR11986:SF113">
    <property type="entry name" value="SUCCINYLORNITHINE TRANSAMINASE"/>
    <property type="match status" value="1"/>
</dbReference>
<comment type="subcellular location">
    <subcellularLocation>
        <location evidence="4">Cytoplasm</location>
    </subcellularLocation>
</comment>
<name>A0A6N7EW88_9GAMM</name>
<comment type="pathway">
    <text evidence="4">Amino-acid biosynthesis; L-arginine biosynthesis; N(2)-acetyl-L-ornithine from L-glutamate: step 4/4.</text>
</comment>
<proteinExistence type="inferred from homology"/>
<feature type="binding site" evidence="4">
    <location>
        <position position="133"/>
    </location>
    <ligand>
        <name>pyridoxal 5'-phosphate</name>
        <dbReference type="ChEBI" id="CHEBI:597326"/>
    </ligand>
</feature>
<keyword evidence="3 4" id="KW-0663">Pyridoxal phosphate</keyword>
<dbReference type="GO" id="GO:0030170">
    <property type="term" value="F:pyridoxal phosphate binding"/>
    <property type="evidence" value="ECO:0007669"/>
    <property type="project" value="InterPro"/>
</dbReference>
<dbReference type="FunCoup" id="A0A6N7EW88">
    <property type="interactions" value="492"/>
</dbReference>
<feature type="binding site" evidence="4">
    <location>
        <begin position="100"/>
        <end position="101"/>
    </location>
    <ligand>
        <name>pyridoxal 5'-phosphate</name>
        <dbReference type="ChEBI" id="CHEBI:597326"/>
    </ligand>
</feature>
<dbReference type="CDD" id="cd00610">
    <property type="entry name" value="OAT_like"/>
    <property type="match status" value="1"/>
</dbReference>
<dbReference type="InterPro" id="IPR049704">
    <property type="entry name" value="Aminotrans_3_PPA_site"/>
</dbReference>
<comment type="subunit">
    <text evidence="4">Homodimer.</text>
</comment>
<feature type="binding site" evidence="4">
    <location>
        <position position="276"/>
    </location>
    <ligand>
        <name>pyridoxal 5'-phosphate</name>
        <dbReference type="ChEBI" id="CHEBI:597326"/>
    </ligand>
</feature>
<dbReference type="RefSeq" id="WP_152810766.1">
    <property type="nucleotide sequence ID" value="NZ_WHNW01000011.1"/>
</dbReference>
<evidence type="ECO:0000313" key="6">
    <source>
        <dbReference type="Proteomes" id="UP000471298"/>
    </source>
</evidence>
<feature type="binding site" evidence="4">
    <location>
        <position position="136"/>
    </location>
    <ligand>
        <name>N(2)-acetyl-L-ornithine</name>
        <dbReference type="ChEBI" id="CHEBI:57805"/>
    </ligand>
</feature>
<dbReference type="AlphaFoldDB" id="A0A6N7EW88"/>
<dbReference type="Proteomes" id="UP000471298">
    <property type="component" value="Unassembled WGS sequence"/>
</dbReference>
<dbReference type="InterPro" id="IPR015421">
    <property type="entry name" value="PyrdxlP-dep_Trfase_major"/>
</dbReference>
<dbReference type="InterPro" id="IPR015422">
    <property type="entry name" value="PyrdxlP-dep_Trfase_small"/>
</dbReference>
<dbReference type="EC" id="2.6.1.11" evidence="4"/>
<keyword evidence="1 4" id="KW-0032">Aminotransferase</keyword>
<dbReference type="NCBIfam" id="TIGR00707">
    <property type="entry name" value="argD"/>
    <property type="match status" value="1"/>
</dbReference>
<dbReference type="GO" id="GO:0006526">
    <property type="term" value="P:L-arginine biosynthetic process"/>
    <property type="evidence" value="ECO:0007669"/>
    <property type="project" value="UniProtKB-UniRule"/>
</dbReference>
<comment type="catalytic activity">
    <reaction evidence="4">
        <text>N(2)-acetyl-L-ornithine + 2-oxoglutarate = N-acetyl-L-glutamate 5-semialdehyde + L-glutamate</text>
        <dbReference type="Rhea" id="RHEA:18049"/>
        <dbReference type="ChEBI" id="CHEBI:16810"/>
        <dbReference type="ChEBI" id="CHEBI:29123"/>
        <dbReference type="ChEBI" id="CHEBI:29985"/>
        <dbReference type="ChEBI" id="CHEBI:57805"/>
        <dbReference type="EC" id="2.6.1.11"/>
    </reaction>
</comment>
<keyword evidence="4" id="KW-0028">Amino-acid biosynthesis</keyword>
<gene>
    <name evidence="4" type="primary">argD</name>
    <name evidence="5" type="ORF">GCU85_08545</name>
</gene>
<dbReference type="GO" id="GO:0005737">
    <property type="term" value="C:cytoplasm"/>
    <property type="evidence" value="ECO:0007669"/>
    <property type="project" value="UniProtKB-SubCell"/>
</dbReference>
<dbReference type="Gene3D" id="3.40.640.10">
    <property type="entry name" value="Type I PLP-dependent aspartate aminotransferase-like (Major domain)"/>
    <property type="match status" value="1"/>
</dbReference>
<keyword evidence="2 4" id="KW-0808">Transferase</keyword>
<dbReference type="GO" id="GO:0003992">
    <property type="term" value="F:N2-acetyl-L-ornithine:2-oxoglutarate 5-aminotransferase activity"/>
    <property type="evidence" value="ECO:0007669"/>
    <property type="project" value="UniProtKB-UniRule"/>
</dbReference>
<comment type="caution">
    <text evidence="5">The sequence shown here is derived from an EMBL/GenBank/DDBJ whole genome shotgun (WGS) entry which is preliminary data.</text>
</comment>
<dbReference type="InterPro" id="IPR005814">
    <property type="entry name" value="Aminotrans_3"/>
</dbReference>
<dbReference type="SUPFAM" id="SSF53383">
    <property type="entry name" value="PLP-dependent transferases"/>
    <property type="match status" value="1"/>
</dbReference>
<feature type="modified residue" description="N6-(pyridoxal phosphate)lysine" evidence="4">
    <location>
        <position position="247"/>
    </location>
</feature>
<evidence type="ECO:0000313" key="5">
    <source>
        <dbReference type="EMBL" id="MPV86772.1"/>
    </source>
</evidence>
<dbReference type="PROSITE" id="PS00600">
    <property type="entry name" value="AA_TRANSFER_CLASS_3"/>
    <property type="match status" value="1"/>
</dbReference>
<evidence type="ECO:0000256" key="1">
    <source>
        <dbReference type="ARBA" id="ARBA00022576"/>
    </source>
</evidence>
<dbReference type="GO" id="GO:0042802">
    <property type="term" value="F:identical protein binding"/>
    <property type="evidence" value="ECO:0007669"/>
    <property type="project" value="TreeGrafter"/>
</dbReference>
<dbReference type="UniPathway" id="UPA00068">
    <property type="reaction ID" value="UER00109"/>
</dbReference>
<dbReference type="InterPro" id="IPR015424">
    <property type="entry name" value="PyrdxlP-dep_Trfase"/>
</dbReference>
<evidence type="ECO:0000256" key="4">
    <source>
        <dbReference type="HAMAP-Rule" id="MF_01107"/>
    </source>
</evidence>
<dbReference type="NCBIfam" id="NF002325">
    <property type="entry name" value="PRK01278.1"/>
    <property type="match status" value="1"/>
</dbReference>